<dbReference type="GO" id="GO:0008270">
    <property type="term" value="F:zinc ion binding"/>
    <property type="evidence" value="ECO:0007669"/>
    <property type="project" value="InterPro"/>
</dbReference>
<dbReference type="InterPro" id="IPR011032">
    <property type="entry name" value="GroES-like_sf"/>
</dbReference>
<keyword evidence="2 5" id="KW-0479">Metal-binding</keyword>
<dbReference type="InterPro" id="IPR020843">
    <property type="entry name" value="ER"/>
</dbReference>
<evidence type="ECO:0000313" key="8">
    <source>
        <dbReference type="Proteomes" id="UP000273405"/>
    </source>
</evidence>
<evidence type="ECO:0000313" key="7">
    <source>
        <dbReference type="EMBL" id="RKH41676.1"/>
    </source>
</evidence>
<dbReference type="OrthoDB" id="5295340at2"/>
<accession>A0A3A8NBJ4</accession>
<feature type="domain" description="Enoyl reductase (ER)" evidence="6">
    <location>
        <begin position="9"/>
        <end position="342"/>
    </location>
</feature>
<protein>
    <submittedName>
        <fullName evidence="7">NAD(P)-dependent alcohol dehydrogenase</fullName>
    </submittedName>
</protein>
<dbReference type="InterPro" id="IPR029752">
    <property type="entry name" value="D-isomer_DH_CS1"/>
</dbReference>
<dbReference type="InterPro" id="IPR013154">
    <property type="entry name" value="ADH-like_N"/>
</dbReference>
<dbReference type="CDD" id="cd05283">
    <property type="entry name" value="CAD1"/>
    <property type="match status" value="1"/>
</dbReference>
<comment type="caution">
    <text evidence="7">The sequence shown here is derived from an EMBL/GenBank/DDBJ whole genome shotgun (WGS) entry which is preliminary data.</text>
</comment>
<keyword evidence="3 5" id="KW-0862">Zinc</keyword>
<dbReference type="Gene3D" id="3.40.50.720">
    <property type="entry name" value="NAD(P)-binding Rossmann-like Domain"/>
    <property type="match status" value="1"/>
</dbReference>
<dbReference type="InterPro" id="IPR002328">
    <property type="entry name" value="ADH_Zn_CS"/>
</dbReference>
<dbReference type="Pfam" id="PF00107">
    <property type="entry name" value="ADH_zinc_N"/>
    <property type="match status" value="1"/>
</dbReference>
<dbReference type="PROSITE" id="PS00059">
    <property type="entry name" value="ADH_ZINC"/>
    <property type="match status" value="1"/>
</dbReference>
<evidence type="ECO:0000256" key="5">
    <source>
        <dbReference type="RuleBase" id="RU361277"/>
    </source>
</evidence>
<dbReference type="FunFam" id="3.40.50.720:FF:000022">
    <property type="entry name" value="Cinnamyl alcohol dehydrogenase"/>
    <property type="match status" value="1"/>
</dbReference>
<dbReference type="Pfam" id="PF08240">
    <property type="entry name" value="ADH_N"/>
    <property type="match status" value="1"/>
</dbReference>
<dbReference type="Gene3D" id="3.90.180.10">
    <property type="entry name" value="Medium-chain alcohol dehydrogenases, catalytic domain"/>
    <property type="match status" value="1"/>
</dbReference>
<gene>
    <name evidence="7" type="ORF">D7X12_17705</name>
</gene>
<dbReference type="SUPFAM" id="SSF50129">
    <property type="entry name" value="GroES-like"/>
    <property type="match status" value="1"/>
</dbReference>
<dbReference type="SMART" id="SM00829">
    <property type="entry name" value="PKS_ER"/>
    <property type="match status" value="1"/>
</dbReference>
<dbReference type="PROSITE" id="PS00065">
    <property type="entry name" value="D_2_HYDROXYACID_DH_1"/>
    <property type="match status" value="1"/>
</dbReference>
<dbReference type="SUPFAM" id="SSF51735">
    <property type="entry name" value="NAD(P)-binding Rossmann-fold domains"/>
    <property type="match status" value="1"/>
</dbReference>
<dbReference type="GO" id="GO:0008106">
    <property type="term" value="F:alcohol dehydrogenase (NADP+) activity"/>
    <property type="evidence" value="ECO:0007669"/>
    <property type="project" value="UniProtKB-ARBA"/>
</dbReference>
<reference evidence="8" key="1">
    <citation type="submission" date="2018-09" db="EMBL/GenBank/DDBJ databases">
        <authorList>
            <person name="Livingstone P.G."/>
            <person name="Whitworth D.E."/>
        </authorList>
    </citation>
    <scope>NUCLEOTIDE SEQUENCE [LARGE SCALE GENOMIC DNA]</scope>
    <source>
        <strain evidence="8">CA040B</strain>
    </source>
</reference>
<keyword evidence="8" id="KW-1185">Reference proteome</keyword>
<dbReference type="PANTHER" id="PTHR42683">
    <property type="entry name" value="ALDEHYDE REDUCTASE"/>
    <property type="match status" value="1"/>
</dbReference>
<name>A0A3A8NBJ4_9BACT</name>
<dbReference type="Proteomes" id="UP000273405">
    <property type="component" value="Unassembled WGS sequence"/>
</dbReference>
<dbReference type="InterPro" id="IPR047109">
    <property type="entry name" value="CAD-like"/>
</dbReference>
<proteinExistence type="inferred from homology"/>
<evidence type="ECO:0000256" key="4">
    <source>
        <dbReference type="ARBA" id="ARBA00023002"/>
    </source>
</evidence>
<sequence>MIPVRGYAAHDARSQLVPFQFERREPGPRDVQLEVLYCGVCHTDLHVARNDWGISQYPVVPGHEIVGRVVRVGSGVTKFKAGDLGGVGVMVDSCRSCENCRDGMEQYCTVSGVQTYNTPEKDGKGHTRGGYSEAIVVDEDFVLKVPANLDPAAVAPLLCAGITTYSPLRHWKVGPGQRVGVVGLGGLGHIGVKLARALGAHVVVFSTSEKKKQDALRLGAHEVVVSSDPEAMAAQAGRLHFIIDTVSANHDVNAYLKLLRRDGHMVLVGIPDQPLQVNAMLLMSGRLSFSGSGAGGLAETQEMLDFCGQHGIVSDIELIALPAINDAFERLHKGDVRYRFVIDLKRSA</sequence>
<dbReference type="InterPro" id="IPR013149">
    <property type="entry name" value="ADH-like_C"/>
</dbReference>
<organism evidence="7 8">
    <name type="scientific">Corallococcus sicarius</name>
    <dbReference type="NCBI Taxonomy" id="2316726"/>
    <lineage>
        <taxon>Bacteria</taxon>
        <taxon>Pseudomonadati</taxon>
        <taxon>Myxococcota</taxon>
        <taxon>Myxococcia</taxon>
        <taxon>Myxococcales</taxon>
        <taxon>Cystobacterineae</taxon>
        <taxon>Myxococcaceae</taxon>
        <taxon>Corallococcus</taxon>
    </lineage>
</organism>
<dbReference type="AlphaFoldDB" id="A0A3A8NBJ4"/>
<evidence type="ECO:0000256" key="1">
    <source>
        <dbReference type="ARBA" id="ARBA00001947"/>
    </source>
</evidence>
<evidence type="ECO:0000256" key="3">
    <source>
        <dbReference type="ARBA" id="ARBA00022833"/>
    </source>
</evidence>
<dbReference type="EMBL" id="RAWG01000102">
    <property type="protein sequence ID" value="RKH41676.1"/>
    <property type="molecule type" value="Genomic_DNA"/>
</dbReference>
<comment type="cofactor">
    <cofactor evidence="1 5">
        <name>Zn(2+)</name>
        <dbReference type="ChEBI" id="CHEBI:29105"/>
    </cofactor>
</comment>
<keyword evidence="4" id="KW-0560">Oxidoreductase</keyword>
<comment type="similarity">
    <text evidence="5">Belongs to the zinc-containing alcohol dehydrogenase family.</text>
</comment>
<evidence type="ECO:0000259" key="6">
    <source>
        <dbReference type="SMART" id="SM00829"/>
    </source>
</evidence>
<evidence type="ECO:0000256" key="2">
    <source>
        <dbReference type="ARBA" id="ARBA00022723"/>
    </source>
</evidence>
<dbReference type="RefSeq" id="WP_120626448.1">
    <property type="nucleotide sequence ID" value="NZ_RAWG01000102.1"/>
</dbReference>
<dbReference type="InterPro" id="IPR036291">
    <property type="entry name" value="NAD(P)-bd_dom_sf"/>
</dbReference>